<accession>A0A0R3W1X3</accession>
<sequence>MLNKRRASAWEKSGRLEIVGGIPRSNEEDADEEGMSDPAGDVVVCEFVSASDDDAVGGGAVSFEVAGLSDVLLAPAVVGAEVCDGGGEVVAVVLPLDAAGDVGVCEFVCVSDDDTVVGEAVSVEVIVLSDVLLAPVDVGAEVCDGGGGVVAVVPLLDAAGDVGVCEFVCVSDDDAVVGGVVSVEVIVLSDVLLAPVDVGAEVCDGGGEVVAVVPLVDAADDDVGVCEFVCVSDVEFALSFATFEGIFEFCSPSLPFNAIVSLSAAFTCFASAPFTAFISSPLVSVPLVSALKSCAIGFLSCPPNAQDVSRNTSSAP</sequence>
<dbReference type="EMBL" id="UYRS01018311">
    <property type="protein sequence ID" value="VDK32317.1"/>
    <property type="molecule type" value="Genomic_DNA"/>
</dbReference>
<dbReference type="AlphaFoldDB" id="A0A0R3W1X3"/>
<reference evidence="3" key="1">
    <citation type="submission" date="2017-02" db="UniProtKB">
        <authorList>
            <consortium name="WormBaseParasite"/>
        </authorList>
    </citation>
    <scope>IDENTIFICATION</scope>
</reference>
<dbReference type="WBParaSite" id="TASK_0000376701-mRNA-1">
    <property type="protein sequence ID" value="TASK_0000376701-mRNA-1"/>
    <property type="gene ID" value="TASK_0000376701"/>
</dbReference>
<evidence type="ECO:0000313" key="1">
    <source>
        <dbReference type="EMBL" id="VDK32317.1"/>
    </source>
</evidence>
<reference evidence="1 2" key="2">
    <citation type="submission" date="2018-11" db="EMBL/GenBank/DDBJ databases">
        <authorList>
            <consortium name="Pathogen Informatics"/>
        </authorList>
    </citation>
    <scope>NUCLEOTIDE SEQUENCE [LARGE SCALE GENOMIC DNA]</scope>
</reference>
<dbReference type="Proteomes" id="UP000282613">
    <property type="component" value="Unassembled WGS sequence"/>
</dbReference>
<gene>
    <name evidence="1" type="ORF">TASK_LOCUS3768</name>
</gene>
<name>A0A0R3W1X3_TAEAS</name>
<evidence type="ECO:0000313" key="3">
    <source>
        <dbReference type="WBParaSite" id="TASK_0000376701-mRNA-1"/>
    </source>
</evidence>
<protein>
    <submittedName>
        <fullName evidence="1 3">Uncharacterized protein</fullName>
    </submittedName>
</protein>
<proteinExistence type="predicted"/>
<keyword evidence="2" id="KW-1185">Reference proteome</keyword>
<organism evidence="3">
    <name type="scientific">Taenia asiatica</name>
    <name type="common">Asian tapeworm</name>
    <dbReference type="NCBI Taxonomy" id="60517"/>
    <lineage>
        <taxon>Eukaryota</taxon>
        <taxon>Metazoa</taxon>
        <taxon>Spiralia</taxon>
        <taxon>Lophotrochozoa</taxon>
        <taxon>Platyhelminthes</taxon>
        <taxon>Cestoda</taxon>
        <taxon>Eucestoda</taxon>
        <taxon>Cyclophyllidea</taxon>
        <taxon>Taeniidae</taxon>
        <taxon>Taenia</taxon>
    </lineage>
</organism>
<evidence type="ECO:0000313" key="2">
    <source>
        <dbReference type="Proteomes" id="UP000282613"/>
    </source>
</evidence>